<keyword evidence="1" id="KW-0472">Membrane</keyword>
<sequence>MEYAIFFIIAVLGLIIVGKLFAWPLKILGKLVINAIAGGILLFLINFVGGPFGIDIAINPTTALIAGFLGVPGVLFLIIFKSFM</sequence>
<protein>
    <submittedName>
        <fullName evidence="2">Sigma-K factor-processing regulatory protein BofA</fullName>
    </submittedName>
</protein>
<reference evidence="2 3" key="1">
    <citation type="journal article" date="2015" name="Infect. Genet. Evol.">
        <title>Genomic sequences of six botulinum neurotoxin-producing strains representing three clostridial species illustrate the mobility and diversity of botulinum neurotoxin genes.</title>
        <authorList>
            <person name="Smith T.J."/>
            <person name="Hill K.K."/>
            <person name="Xie G."/>
            <person name="Foley B.T."/>
            <person name="Williamson C.H."/>
            <person name="Foster J.T."/>
            <person name="Johnson S.L."/>
            <person name="Chertkov O."/>
            <person name="Teshima H."/>
            <person name="Gibbons H.S."/>
            <person name="Johnsky L.A."/>
            <person name="Karavis M.A."/>
            <person name="Smith L.A."/>
        </authorList>
    </citation>
    <scope>NUCLEOTIDE SEQUENCE [LARGE SCALE GENOMIC DNA]</scope>
    <source>
        <strain evidence="2 3">CDC 2741</strain>
    </source>
</reference>
<dbReference type="Pfam" id="PF07441">
    <property type="entry name" value="BofA"/>
    <property type="match status" value="1"/>
</dbReference>
<dbReference type="NCBIfam" id="TIGR02862">
    <property type="entry name" value="spore_BofA"/>
    <property type="match status" value="1"/>
</dbReference>
<keyword evidence="3" id="KW-1185">Reference proteome</keyword>
<keyword evidence="1" id="KW-0812">Transmembrane</keyword>
<dbReference type="AlphaFoldDB" id="A0A0C1R4F6"/>
<feature type="transmembrane region" description="Helical" evidence="1">
    <location>
        <begin position="60"/>
        <end position="80"/>
    </location>
</feature>
<dbReference type="STRING" id="29341.RSJ17_01240"/>
<evidence type="ECO:0000256" key="1">
    <source>
        <dbReference type="SAM" id="Phobius"/>
    </source>
</evidence>
<feature type="transmembrane region" description="Helical" evidence="1">
    <location>
        <begin position="6"/>
        <end position="25"/>
    </location>
</feature>
<dbReference type="Proteomes" id="UP000031366">
    <property type="component" value="Unassembled WGS sequence"/>
</dbReference>
<dbReference type="EMBL" id="AYSO01000009">
    <property type="protein sequence ID" value="KIE48387.1"/>
    <property type="molecule type" value="Genomic_DNA"/>
</dbReference>
<proteinExistence type="predicted"/>
<keyword evidence="1" id="KW-1133">Transmembrane helix</keyword>
<feature type="transmembrane region" description="Helical" evidence="1">
    <location>
        <begin position="32"/>
        <end position="54"/>
    </location>
</feature>
<evidence type="ECO:0000313" key="3">
    <source>
        <dbReference type="Proteomes" id="UP000031366"/>
    </source>
</evidence>
<comment type="caution">
    <text evidence="2">The sequence shown here is derived from an EMBL/GenBank/DDBJ whole genome shotgun (WGS) entry which is preliminary data.</text>
</comment>
<name>A0A0C1R4F6_9CLOT</name>
<accession>A0A0C1R4F6</accession>
<organism evidence="2 3">
    <name type="scientific">Clostridium argentinense CDC 2741</name>
    <dbReference type="NCBI Taxonomy" id="1418104"/>
    <lineage>
        <taxon>Bacteria</taxon>
        <taxon>Bacillati</taxon>
        <taxon>Bacillota</taxon>
        <taxon>Clostridia</taxon>
        <taxon>Eubacteriales</taxon>
        <taxon>Clostridiaceae</taxon>
        <taxon>Clostridium</taxon>
    </lineage>
</organism>
<dbReference type="InterPro" id="IPR010001">
    <property type="entry name" value="BofA"/>
</dbReference>
<evidence type="ECO:0000313" key="2">
    <source>
        <dbReference type="EMBL" id="KIE48387.1"/>
    </source>
</evidence>
<gene>
    <name evidence="2" type="primary">bofA</name>
    <name evidence="2" type="ORF">U732_4201</name>
</gene>
<dbReference type="OrthoDB" id="1699162at2"/>